<name>X0ZDH5_9ZZZZ</name>
<dbReference type="AlphaFoldDB" id="X0ZDH5"/>
<protein>
    <submittedName>
        <fullName evidence="1">Uncharacterized protein</fullName>
    </submittedName>
</protein>
<comment type="caution">
    <text evidence="1">The sequence shown here is derived from an EMBL/GenBank/DDBJ whole genome shotgun (WGS) entry which is preliminary data.</text>
</comment>
<sequence>MIKLAGFKLTKKLAVIINNQKSRIPKIKNSSVRVTFLEPFILYK</sequence>
<gene>
    <name evidence="1" type="ORF">S01H4_18113</name>
</gene>
<reference evidence="1" key="1">
    <citation type="journal article" date="2014" name="Front. Microbiol.">
        <title>High frequency of phylogenetically diverse reductive dehalogenase-homologous genes in deep subseafloor sedimentary metagenomes.</title>
        <authorList>
            <person name="Kawai M."/>
            <person name="Futagami T."/>
            <person name="Toyoda A."/>
            <person name="Takaki Y."/>
            <person name="Nishi S."/>
            <person name="Hori S."/>
            <person name="Arai W."/>
            <person name="Tsubouchi T."/>
            <person name="Morono Y."/>
            <person name="Uchiyama I."/>
            <person name="Ito T."/>
            <person name="Fujiyama A."/>
            <person name="Inagaki F."/>
            <person name="Takami H."/>
        </authorList>
    </citation>
    <scope>NUCLEOTIDE SEQUENCE</scope>
    <source>
        <strain evidence="1">Expedition CK06-06</strain>
    </source>
</reference>
<dbReference type="EMBL" id="BART01008018">
    <property type="protein sequence ID" value="GAG67339.1"/>
    <property type="molecule type" value="Genomic_DNA"/>
</dbReference>
<accession>X0ZDH5</accession>
<organism evidence="1">
    <name type="scientific">marine sediment metagenome</name>
    <dbReference type="NCBI Taxonomy" id="412755"/>
    <lineage>
        <taxon>unclassified sequences</taxon>
        <taxon>metagenomes</taxon>
        <taxon>ecological metagenomes</taxon>
    </lineage>
</organism>
<evidence type="ECO:0000313" key="1">
    <source>
        <dbReference type="EMBL" id="GAG67339.1"/>
    </source>
</evidence>
<proteinExistence type="predicted"/>